<dbReference type="GO" id="GO:0016805">
    <property type="term" value="F:dipeptidase activity"/>
    <property type="evidence" value="ECO:0007669"/>
    <property type="project" value="UniProtKB-KW"/>
</dbReference>
<dbReference type="GO" id="GO:0008777">
    <property type="term" value="F:acetylornithine deacetylase activity"/>
    <property type="evidence" value="ECO:0007669"/>
    <property type="project" value="TreeGrafter"/>
</dbReference>
<protein>
    <submittedName>
        <fullName evidence="9">M20/M25/M40 family metallo-hydrolase</fullName>
    </submittedName>
</protein>
<dbReference type="Proteomes" id="UP000261905">
    <property type="component" value="Unassembled WGS sequence"/>
</dbReference>
<dbReference type="GO" id="GO:0006526">
    <property type="term" value="P:L-arginine biosynthetic process"/>
    <property type="evidence" value="ECO:0007669"/>
    <property type="project" value="TreeGrafter"/>
</dbReference>
<comment type="caution">
    <text evidence="9">The sequence shown here is derived from an EMBL/GenBank/DDBJ whole genome shotgun (WGS) entry which is preliminary data.</text>
</comment>
<evidence type="ECO:0000256" key="1">
    <source>
        <dbReference type="ARBA" id="ARBA00001947"/>
    </source>
</evidence>
<reference evidence="9 10" key="1">
    <citation type="submission" date="2018-08" db="EMBL/GenBank/DDBJ databases">
        <title>Paenibacillus sp. M4BSY-1, whole genome shotgun sequence.</title>
        <authorList>
            <person name="Tuo L."/>
        </authorList>
    </citation>
    <scope>NUCLEOTIDE SEQUENCE [LARGE SCALE GENOMIC DNA]</scope>
    <source>
        <strain evidence="9 10">M4BSY-1</strain>
    </source>
</reference>
<evidence type="ECO:0000313" key="10">
    <source>
        <dbReference type="Proteomes" id="UP000261905"/>
    </source>
</evidence>
<proteinExistence type="inferred from homology"/>
<dbReference type="SUPFAM" id="SSF55031">
    <property type="entry name" value="Bacterial exopeptidase dimerisation domain"/>
    <property type="match status" value="1"/>
</dbReference>
<keyword evidence="10" id="KW-1185">Reference proteome</keyword>
<evidence type="ECO:0000256" key="3">
    <source>
        <dbReference type="ARBA" id="ARBA00022670"/>
    </source>
</evidence>
<dbReference type="GO" id="GO:0008270">
    <property type="term" value="F:zinc ion binding"/>
    <property type="evidence" value="ECO:0007669"/>
    <property type="project" value="InterPro"/>
</dbReference>
<dbReference type="AlphaFoldDB" id="A0A371PGT4"/>
<keyword evidence="8" id="KW-0482">Metalloprotease</keyword>
<comment type="similarity">
    <text evidence="2">Belongs to the peptidase M20A family.</text>
</comment>
<dbReference type="NCBIfam" id="TIGR01887">
    <property type="entry name" value="dipeptidaselike"/>
    <property type="match status" value="1"/>
</dbReference>
<dbReference type="InterPro" id="IPR036264">
    <property type="entry name" value="Bact_exopeptidase_dim_dom"/>
</dbReference>
<evidence type="ECO:0000256" key="8">
    <source>
        <dbReference type="ARBA" id="ARBA00023049"/>
    </source>
</evidence>
<dbReference type="Gene3D" id="3.40.630.10">
    <property type="entry name" value="Zn peptidases"/>
    <property type="match status" value="1"/>
</dbReference>
<dbReference type="InterPro" id="IPR050072">
    <property type="entry name" value="Peptidase_M20A"/>
</dbReference>
<keyword evidence="7" id="KW-0224">Dipeptidase</keyword>
<dbReference type="PANTHER" id="PTHR43808">
    <property type="entry name" value="ACETYLORNITHINE DEACETYLASE"/>
    <property type="match status" value="1"/>
</dbReference>
<dbReference type="EMBL" id="QUBQ01000002">
    <property type="protein sequence ID" value="REK75161.1"/>
    <property type="molecule type" value="Genomic_DNA"/>
</dbReference>
<dbReference type="PROSITE" id="PS00758">
    <property type="entry name" value="ARGE_DAPE_CPG2_1"/>
    <property type="match status" value="1"/>
</dbReference>
<evidence type="ECO:0000256" key="7">
    <source>
        <dbReference type="ARBA" id="ARBA00022997"/>
    </source>
</evidence>
<evidence type="ECO:0000256" key="5">
    <source>
        <dbReference type="ARBA" id="ARBA00022801"/>
    </source>
</evidence>
<evidence type="ECO:0000256" key="6">
    <source>
        <dbReference type="ARBA" id="ARBA00022833"/>
    </source>
</evidence>
<sequence>MSDIVIDEKIGQWIQEHKSALLEDIAGFVNIPSVASYDPSSPYPFGERCAEAIQYVLNLGQRFGFQTINREYYCAEISLGDAAKRSVGIWGHADVVPAGEGWIYPPFACTVRDDFLIGRGVQDNKGAVIAVLYALRFIKELGIPLNYHLRHMIGSGEEIGMHDVAYYRKHYTTPDFNIVADSGFPVCYGEKGMLSVTLGCDLSDPSILRMQGGEASNSVPGYAELVVSRDGDATAKLSALPASIPYSESEETIILSAVGKAGHAAFPEGTQNAIAVLLEPLLHGAWFGEPARKQLERIYEICKYHDGRALGIQCEDTISGALTCIGTKLQGQEGRLELELNIRYPIQQSSEILLKQLEKSGFTLSHVHVSEPNYYNPDTPEVGRLTNVYRDVTGEQAEPFVMGGGTYARKLSHAVGFGPGLPTDLSPLQLPQGHGHIHGPDEVQSIPNLLTALKIYIKALLELNELYQSADYAS</sequence>
<gene>
    <name evidence="9" type="ORF">DX130_16145</name>
</gene>
<dbReference type="RefSeq" id="WP_116047075.1">
    <property type="nucleotide sequence ID" value="NZ_QUBQ01000002.1"/>
</dbReference>
<dbReference type="GO" id="GO:0008237">
    <property type="term" value="F:metallopeptidase activity"/>
    <property type="evidence" value="ECO:0007669"/>
    <property type="project" value="UniProtKB-KW"/>
</dbReference>
<dbReference type="PANTHER" id="PTHR43808:SF31">
    <property type="entry name" value="N-ACETYL-L-CITRULLINE DEACETYLASE"/>
    <property type="match status" value="1"/>
</dbReference>
<keyword evidence="4" id="KW-0479">Metal-binding</keyword>
<organism evidence="9 10">
    <name type="scientific">Paenibacillus paeoniae</name>
    <dbReference type="NCBI Taxonomy" id="2292705"/>
    <lineage>
        <taxon>Bacteria</taxon>
        <taxon>Bacillati</taxon>
        <taxon>Bacillota</taxon>
        <taxon>Bacilli</taxon>
        <taxon>Bacillales</taxon>
        <taxon>Paenibacillaceae</taxon>
        <taxon>Paenibacillus</taxon>
    </lineage>
</organism>
<dbReference type="InterPro" id="IPR001261">
    <property type="entry name" value="ArgE/DapE_CS"/>
</dbReference>
<keyword evidence="5 9" id="KW-0378">Hydrolase</keyword>
<keyword evidence="3" id="KW-0645">Protease</keyword>
<name>A0A371PGT4_9BACL</name>
<dbReference type="InterPro" id="IPR010964">
    <property type="entry name" value="M20A_pepV-rel"/>
</dbReference>
<evidence type="ECO:0000256" key="4">
    <source>
        <dbReference type="ARBA" id="ARBA00022723"/>
    </source>
</evidence>
<dbReference type="SUPFAM" id="SSF53187">
    <property type="entry name" value="Zn-dependent exopeptidases"/>
    <property type="match status" value="1"/>
</dbReference>
<dbReference type="GO" id="GO:0006508">
    <property type="term" value="P:proteolysis"/>
    <property type="evidence" value="ECO:0007669"/>
    <property type="project" value="UniProtKB-KW"/>
</dbReference>
<accession>A0A371PGT4</accession>
<dbReference type="Gene3D" id="3.30.70.360">
    <property type="match status" value="2"/>
</dbReference>
<dbReference type="OrthoDB" id="9761532at2"/>
<keyword evidence="6" id="KW-0862">Zinc</keyword>
<evidence type="ECO:0000256" key="2">
    <source>
        <dbReference type="ARBA" id="ARBA00006247"/>
    </source>
</evidence>
<dbReference type="InterPro" id="IPR002933">
    <property type="entry name" value="Peptidase_M20"/>
</dbReference>
<comment type="cofactor">
    <cofactor evidence="1">
        <name>Zn(2+)</name>
        <dbReference type="ChEBI" id="CHEBI:29105"/>
    </cofactor>
</comment>
<evidence type="ECO:0000313" key="9">
    <source>
        <dbReference type="EMBL" id="REK75161.1"/>
    </source>
</evidence>
<dbReference type="Pfam" id="PF01546">
    <property type="entry name" value="Peptidase_M20"/>
    <property type="match status" value="1"/>
</dbReference>